<dbReference type="SUPFAM" id="SSF55874">
    <property type="entry name" value="ATPase domain of HSP90 chaperone/DNA topoisomerase II/histidine kinase"/>
    <property type="match status" value="1"/>
</dbReference>
<dbReference type="AlphaFoldDB" id="A0A9D9J0Q2"/>
<evidence type="ECO:0000256" key="4">
    <source>
        <dbReference type="ARBA" id="ARBA00022679"/>
    </source>
</evidence>
<dbReference type="PANTHER" id="PTHR42878:SF13">
    <property type="entry name" value="HISTIDINE KINASE"/>
    <property type="match status" value="1"/>
</dbReference>
<dbReference type="GO" id="GO:0000156">
    <property type="term" value="F:phosphorelay response regulator activity"/>
    <property type="evidence" value="ECO:0007669"/>
    <property type="project" value="TreeGrafter"/>
</dbReference>
<evidence type="ECO:0000256" key="6">
    <source>
        <dbReference type="SAM" id="Phobius"/>
    </source>
</evidence>
<dbReference type="InterPro" id="IPR004358">
    <property type="entry name" value="Sig_transdc_His_kin-like_C"/>
</dbReference>
<dbReference type="InterPro" id="IPR003594">
    <property type="entry name" value="HATPase_dom"/>
</dbReference>
<feature type="domain" description="Histidine kinase" evidence="7">
    <location>
        <begin position="246"/>
        <end position="463"/>
    </location>
</feature>
<evidence type="ECO:0000256" key="1">
    <source>
        <dbReference type="ARBA" id="ARBA00000085"/>
    </source>
</evidence>
<evidence type="ECO:0000313" key="9">
    <source>
        <dbReference type="Proteomes" id="UP000823772"/>
    </source>
</evidence>
<comment type="caution">
    <text evidence="8">The sequence shown here is derived from an EMBL/GenBank/DDBJ whole genome shotgun (WGS) entry which is preliminary data.</text>
</comment>
<dbReference type="Pfam" id="PF00512">
    <property type="entry name" value="HisKA"/>
    <property type="match status" value="1"/>
</dbReference>
<evidence type="ECO:0000313" key="8">
    <source>
        <dbReference type="EMBL" id="MBO8481510.1"/>
    </source>
</evidence>
<dbReference type="CDD" id="cd00075">
    <property type="entry name" value="HATPase"/>
    <property type="match status" value="1"/>
</dbReference>
<keyword evidence="3" id="KW-0597">Phosphoprotein</keyword>
<sequence length="466" mass="51868">MKTPYRKTFIAIAAVLGIALTASIIMAAAWISSTYREKQEKFASDIKSALSQAKYAESKSRSKKNGYQVNVAQIGEDTSGMPLTYPENFFSLDKKDIADVSVFKFYSYRKPVEAIFGMENPVDTLTGFITNRFLLTFYNALDKMNVPEQDYGFTISLHDGTDTVFHNAVSTDRPAIFSTIIYDINPPLECSVETEDPGKTFLKQMLGIIISVILIAIILCLSYIYLLRTVFRQKSLEKMREDFTHNITHELKTPIATASAATEALLDYPAGDSQEKRDKYLNIVNDKLKELSSMVERILEMTASEDRELPSGTEECSLQEILHSLCMELRLKYPQGVVSENVPSGQATVPADRFHLSNAIANILDNAAKYVSGTPRIEVSLETDGHKAYITVKDNGIGIPKSEREKIFGKYYRITEGDVRNTRGFGIGLYYSRSVISGLGGSITVSAPEEGGSIFKITLPCRTTEK</sequence>
<dbReference type="InterPro" id="IPR036890">
    <property type="entry name" value="HATPase_C_sf"/>
</dbReference>
<dbReference type="PRINTS" id="PR00344">
    <property type="entry name" value="BCTRLSENSOR"/>
</dbReference>
<dbReference type="InterPro" id="IPR005467">
    <property type="entry name" value="His_kinase_dom"/>
</dbReference>
<reference evidence="8" key="1">
    <citation type="submission" date="2020-10" db="EMBL/GenBank/DDBJ databases">
        <authorList>
            <person name="Gilroy R."/>
        </authorList>
    </citation>
    <scope>NUCLEOTIDE SEQUENCE</scope>
    <source>
        <strain evidence="8">B3-2255</strain>
    </source>
</reference>
<dbReference type="PANTHER" id="PTHR42878">
    <property type="entry name" value="TWO-COMPONENT HISTIDINE KINASE"/>
    <property type="match status" value="1"/>
</dbReference>
<evidence type="ECO:0000256" key="2">
    <source>
        <dbReference type="ARBA" id="ARBA00012438"/>
    </source>
</evidence>
<dbReference type="SUPFAM" id="SSF47384">
    <property type="entry name" value="Homodimeric domain of signal transducing histidine kinase"/>
    <property type="match status" value="1"/>
</dbReference>
<keyword evidence="4" id="KW-0808">Transferase</keyword>
<keyword evidence="6" id="KW-1133">Transmembrane helix</keyword>
<keyword evidence="5 8" id="KW-0418">Kinase</keyword>
<dbReference type="GO" id="GO:0030295">
    <property type="term" value="F:protein kinase activator activity"/>
    <property type="evidence" value="ECO:0007669"/>
    <property type="project" value="TreeGrafter"/>
</dbReference>
<feature type="transmembrane region" description="Helical" evidence="6">
    <location>
        <begin position="205"/>
        <end position="226"/>
    </location>
</feature>
<dbReference type="GO" id="GO:0000155">
    <property type="term" value="F:phosphorelay sensor kinase activity"/>
    <property type="evidence" value="ECO:0007669"/>
    <property type="project" value="InterPro"/>
</dbReference>
<dbReference type="EC" id="2.7.13.3" evidence="2"/>
<proteinExistence type="predicted"/>
<dbReference type="SMART" id="SM00387">
    <property type="entry name" value="HATPase_c"/>
    <property type="match status" value="1"/>
</dbReference>
<protein>
    <recommendedName>
        <fullName evidence="2">histidine kinase</fullName>
        <ecNumber evidence="2">2.7.13.3</ecNumber>
    </recommendedName>
</protein>
<evidence type="ECO:0000256" key="5">
    <source>
        <dbReference type="ARBA" id="ARBA00022777"/>
    </source>
</evidence>
<gene>
    <name evidence="8" type="ORF">IAC87_03060</name>
</gene>
<dbReference type="GO" id="GO:0007234">
    <property type="term" value="P:osmosensory signaling via phosphorelay pathway"/>
    <property type="evidence" value="ECO:0007669"/>
    <property type="project" value="TreeGrafter"/>
</dbReference>
<dbReference type="EMBL" id="JADILY010000065">
    <property type="protein sequence ID" value="MBO8481510.1"/>
    <property type="molecule type" value="Genomic_DNA"/>
</dbReference>
<dbReference type="SMART" id="SM00388">
    <property type="entry name" value="HisKA"/>
    <property type="match status" value="1"/>
</dbReference>
<reference evidence="8" key="2">
    <citation type="journal article" date="2021" name="PeerJ">
        <title>Extensive microbial diversity within the chicken gut microbiome revealed by metagenomics and culture.</title>
        <authorList>
            <person name="Gilroy R."/>
            <person name="Ravi A."/>
            <person name="Getino M."/>
            <person name="Pursley I."/>
            <person name="Horton D.L."/>
            <person name="Alikhan N.F."/>
            <person name="Baker D."/>
            <person name="Gharbi K."/>
            <person name="Hall N."/>
            <person name="Watson M."/>
            <person name="Adriaenssens E.M."/>
            <person name="Foster-Nyarko E."/>
            <person name="Jarju S."/>
            <person name="Secka A."/>
            <person name="Antonio M."/>
            <person name="Oren A."/>
            <person name="Chaudhuri R.R."/>
            <person name="La Ragione R."/>
            <person name="Hildebrand F."/>
            <person name="Pallen M.J."/>
        </authorList>
    </citation>
    <scope>NUCLEOTIDE SEQUENCE</scope>
    <source>
        <strain evidence="8">B3-2255</strain>
    </source>
</reference>
<dbReference type="PROSITE" id="PS50109">
    <property type="entry name" value="HIS_KIN"/>
    <property type="match status" value="1"/>
</dbReference>
<keyword evidence="6" id="KW-0812">Transmembrane</keyword>
<dbReference type="Gene3D" id="3.30.565.10">
    <property type="entry name" value="Histidine kinase-like ATPase, C-terminal domain"/>
    <property type="match status" value="1"/>
</dbReference>
<dbReference type="InterPro" id="IPR050351">
    <property type="entry name" value="BphY/WalK/GraS-like"/>
</dbReference>
<keyword evidence="6" id="KW-0472">Membrane</keyword>
<name>A0A9D9J0Q2_9BACT</name>
<dbReference type="Pfam" id="PF02518">
    <property type="entry name" value="HATPase_c"/>
    <property type="match status" value="1"/>
</dbReference>
<dbReference type="InterPro" id="IPR003661">
    <property type="entry name" value="HisK_dim/P_dom"/>
</dbReference>
<comment type="catalytic activity">
    <reaction evidence="1">
        <text>ATP + protein L-histidine = ADP + protein N-phospho-L-histidine.</text>
        <dbReference type="EC" id="2.7.13.3"/>
    </reaction>
</comment>
<evidence type="ECO:0000256" key="3">
    <source>
        <dbReference type="ARBA" id="ARBA00022553"/>
    </source>
</evidence>
<organism evidence="8 9">
    <name type="scientific">Candidatus Merdivivens faecigallinarum</name>
    <dbReference type="NCBI Taxonomy" id="2840871"/>
    <lineage>
        <taxon>Bacteria</taxon>
        <taxon>Pseudomonadati</taxon>
        <taxon>Bacteroidota</taxon>
        <taxon>Bacteroidia</taxon>
        <taxon>Bacteroidales</taxon>
        <taxon>Muribaculaceae</taxon>
        <taxon>Muribaculaceae incertae sedis</taxon>
        <taxon>Candidatus Merdivivens</taxon>
    </lineage>
</organism>
<dbReference type="InterPro" id="IPR036097">
    <property type="entry name" value="HisK_dim/P_sf"/>
</dbReference>
<evidence type="ECO:0000259" key="7">
    <source>
        <dbReference type="PROSITE" id="PS50109"/>
    </source>
</evidence>
<dbReference type="Gene3D" id="1.10.287.130">
    <property type="match status" value="1"/>
</dbReference>
<accession>A0A9D9J0Q2</accession>
<dbReference type="CDD" id="cd00082">
    <property type="entry name" value="HisKA"/>
    <property type="match status" value="1"/>
</dbReference>
<dbReference type="Proteomes" id="UP000823772">
    <property type="component" value="Unassembled WGS sequence"/>
</dbReference>